<dbReference type="AlphaFoldDB" id="A0A926JTX6"/>
<organism evidence="2 3">
    <name type="scientific">Sinomicrobium weinanense</name>
    <dbReference type="NCBI Taxonomy" id="2842200"/>
    <lineage>
        <taxon>Bacteria</taxon>
        <taxon>Pseudomonadati</taxon>
        <taxon>Bacteroidota</taxon>
        <taxon>Flavobacteriia</taxon>
        <taxon>Flavobacteriales</taxon>
        <taxon>Flavobacteriaceae</taxon>
        <taxon>Sinomicrobium</taxon>
    </lineage>
</organism>
<feature type="domain" description="Alpha-2-macroglobulin" evidence="1">
    <location>
        <begin position="25"/>
        <end position="115"/>
    </location>
</feature>
<dbReference type="InterPro" id="IPR001599">
    <property type="entry name" value="Macroglobln_a2"/>
</dbReference>
<evidence type="ECO:0000259" key="1">
    <source>
        <dbReference type="SMART" id="SM01360"/>
    </source>
</evidence>
<dbReference type="InterPro" id="IPR008930">
    <property type="entry name" value="Terpenoid_cyclase/PrenylTrfase"/>
</dbReference>
<dbReference type="SMART" id="SM01360">
    <property type="entry name" value="A2M"/>
    <property type="match status" value="1"/>
</dbReference>
<dbReference type="Proteomes" id="UP000653730">
    <property type="component" value="Unassembled WGS sequence"/>
</dbReference>
<feature type="non-terminal residue" evidence="2">
    <location>
        <position position="1"/>
    </location>
</feature>
<dbReference type="RefSeq" id="WP_282097934.1">
    <property type="nucleotide sequence ID" value="NZ_JACVDC010000060.1"/>
</dbReference>
<dbReference type="InterPro" id="IPR051802">
    <property type="entry name" value="YfhM-like"/>
</dbReference>
<keyword evidence="3" id="KW-1185">Reference proteome</keyword>
<evidence type="ECO:0000313" key="3">
    <source>
        <dbReference type="Proteomes" id="UP000653730"/>
    </source>
</evidence>
<dbReference type="PANTHER" id="PTHR40094:SF1">
    <property type="entry name" value="UBIQUITIN DOMAIN-CONTAINING PROTEIN"/>
    <property type="match status" value="1"/>
</dbReference>
<dbReference type="Pfam" id="PF17973">
    <property type="entry name" value="bMG10"/>
    <property type="match status" value="1"/>
</dbReference>
<dbReference type="SUPFAM" id="SSF48239">
    <property type="entry name" value="Terpenoid cyclases/Protein prenyltransferases"/>
    <property type="match status" value="1"/>
</dbReference>
<dbReference type="InterPro" id="IPR041246">
    <property type="entry name" value="Bact_MG10"/>
</dbReference>
<reference evidence="2 3" key="1">
    <citation type="submission" date="2020-09" db="EMBL/GenBank/DDBJ databases">
        <title>Sinomicrobium weinanense sp. nov., a halophilic bacteria isolated from saline-alkali soil.</title>
        <authorList>
            <person name="Wu P."/>
            <person name="Ren H."/>
            <person name="Mei Y."/>
            <person name="Liang Y."/>
            <person name="Chen Z."/>
        </authorList>
    </citation>
    <scope>NUCLEOTIDE SEQUENCE [LARGE SCALE GENOMIC DNA]</scope>
    <source>
        <strain evidence="2 3">FJxs</strain>
    </source>
</reference>
<evidence type="ECO:0000313" key="2">
    <source>
        <dbReference type="EMBL" id="MBC9797462.1"/>
    </source>
</evidence>
<dbReference type="Gene3D" id="1.50.10.20">
    <property type="match status" value="1"/>
</dbReference>
<dbReference type="Gene3D" id="2.60.40.10">
    <property type="entry name" value="Immunoglobulins"/>
    <property type="match status" value="1"/>
</dbReference>
<gene>
    <name evidence="2" type="ORF">IBL28_15915</name>
</gene>
<name>A0A926JTX6_9FLAO</name>
<accession>A0A926JTX6</accession>
<dbReference type="PANTHER" id="PTHR40094">
    <property type="entry name" value="ALPHA-2-MACROGLOBULIN HOMOLOG"/>
    <property type="match status" value="1"/>
</dbReference>
<sequence>APSAPGEGEIDEAMEVQPRRALQETAFFFPHLKTDREGSVKISFTTPESLTEWKFMALAHTPGLQTVNYQASVRTQKELMIIPNPPRFLREGDEVEFQAKVTNLSGKPLSGNAQLQLFDAFTMNPVDAAFDNTDNNREFTASEGQSANIAWTLKIPEGHQAIVYRVVAKTGNTSTGYSDGEESALPVLTNRMLVTETLPVHIREGQEKTFKLDKLVLSGAEVLAENKSATLENFKLTFEMTTNPVWYAVFSLPYLREFPYECSEQVFSRLYGNLISHHLINSNPKIKAVFDHWNSKGQLKSRLEANKELKSLLLEETPWLRQATDESEQMKRIAVLFELNKMQLEFQSTFFKLQGKQMRSGGFPWFDGGQENFYITTHIVSGFGHLGAMGVNYDKNMDPSTNPAFRITPSLILRNAIEFIDGEMEEQWDKYEKNEKYPPSTYKGMYWMYARSYFLKDYPLSKKGKEMADYFLKEFEKKKFSESRYYQAMLSLVFHRFDKDGPAKELLLSLKDQAVESDEMGMYWKDNRPGWFWYNAPIETQALLIEAFDEVLKDTESVELMKVWLLKNRQANRWTSTKATTEAVFALMSTGKDWVNTEGGLDVSVGGEKLDLKKLEERQQGSGYVKASWNKDEIKPEMGTVEVKKTSPGVAWGALYWQYFEDLDKITSAETGIRFKKELFLKKLTDKGPELQRITEGTPIKVGDLVTVRLEIKNDRDMEFVHIKDMRASGFEPVNVISKYQWQGSLGYYESTRDAATNFFADHMPKGVYVFEYDLRANNAGNFSNGITSLQCMYAPEMGAHSEGMRVDIK</sequence>
<dbReference type="Pfam" id="PF00207">
    <property type="entry name" value="A2M"/>
    <property type="match status" value="1"/>
</dbReference>
<comment type="caution">
    <text evidence="2">The sequence shown here is derived from an EMBL/GenBank/DDBJ whole genome shotgun (WGS) entry which is preliminary data.</text>
</comment>
<dbReference type="InterPro" id="IPR013783">
    <property type="entry name" value="Ig-like_fold"/>
</dbReference>
<protein>
    <submittedName>
        <fullName evidence="2">Alpha-2-macroglobulin</fullName>
    </submittedName>
</protein>
<proteinExistence type="predicted"/>
<dbReference type="GO" id="GO:0004866">
    <property type="term" value="F:endopeptidase inhibitor activity"/>
    <property type="evidence" value="ECO:0007669"/>
    <property type="project" value="InterPro"/>
</dbReference>
<dbReference type="EMBL" id="JACVDC010000060">
    <property type="protein sequence ID" value="MBC9797462.1"/>
    <property type="molecule type" value="Genomic_DNA"/>
</dbReference>